<keyword evidence="2" id="KW-0812">Transmembrane</keyword>
<feature type="region of interest" description="Disordered" evidence="1">
    <location>
        <begin position="28"/>
        <end position="55"/>
    </location>
</feature>
<dbReference type="EMBL" id="WNYA01000006">
    <property type="protein sequence ID" value="KAG8569222.1"/>
    <property type="molecule type" value="Genomic_DNA"/>
</dbReference>
<comment type="caution">
    <text evidence="3">The sequence shown here is derived from an EMBL/GenBank/DDBJ whole genome shotgun (WGS) entry which is preliminary data.</text>
</comment>
<keyword evidence="2" id="KW-0472">Membrane</keyword>
<keyword evidence="2" id="KW-1133">Transmembrane helix</keyword>
<name>A0AAV7B9Y5_ENGPU</name>
<reference evidence="3" key="1">
    <citation type="thesis" date="2020" institute="ProQuest LLC" country="789 East Eisenhower Parkway, Ann Arbor, MI, USA">
        <title>Comparative Genomics and Chromosome Evolution.</title>
        <authorList>
            <person name="Mudd A.B."/>
        </authorList>
    </citation>
    <scope>NUCLEOTIDE SEQUENCE</scope>
    <source>
        <strain evidence="3">237g6f4</strain>
        <tissue evidence="3">Blood</tissue>
    </source>
</reference>
<evidence type="ECO:0000313" key="3">
    <source>
        <dbReference type="EMBL" id="KAG8569222.1"/>
    </source>
</evidence>
<dbReference type="GO" id="GO:0006811">
    <property type="term" value="P:monoatomic ion transport"/>
    <property type="evidence" value="ECO:0007669"/>
    <property type="project" value="InterPro"/>
</dbReference>
<evidence type="ECO:0000313" key="4">
    <source>
        <dbReference type="Proteomes" id="UP000824782"/>
    </source>
</evidence>
<gene>
    <name evidence="3" type="ORF">GDO81_014302</name>
</gene>
<feature type="compositionally biased region" description="Polar residues" evidence="1">
    <location>
        <begin position="30"/>
        <end position="54"/>
    </location>
</feature>
<proteinExistence type="predicted"/>
<dbReference type="GO" id="GO:0016020">
    <property type="term" value="C:membrane"/>
    <property type="evidence" value="ECO:0007669"/>
    <property type="project" value="InterPro"/>
</dbReference>
<evidence type="ECO:0000256" key="1">
    <source>
        <dbReference type="SAM" id="MobiDB-lite"/>
    </source>
</evidence>
<accession>A0AAV7B9Y5</accession>
<dbReference type="Proteomes" id="UP000824782">
    <property type="component" value="Unassembled WGS sequence"/>
</dbReference>
<evidence type="ECO:0000256" key="2">
    <source>
        <dbReference type="SAM" id="Phobius"/>
    </source>
</evidence>
<dbReference type="AlphaFoldDB" id="A0AAV7B9Y5"/>
<keyword evidence="4" id="KW-1185">Reference proteome</keyword>
<dbReference type="SUPFAM" id="SSF90112">
    <property type="entry name" value="Neurotransmitter-gated ion-channel transmembrane pore"/>
    <property type="match status" value="1"/>
</dbReference>
<protein>
    <submittedName>
        <fullName evidence="3">Uncharacterized protein</fullName>
    </submittedName>
</protein>
<sequence length="125" mass="14851">MKKLVLEKLSIVVRMSNSDWDIEVSEPLQEMSTATSGQLDKTADTTDPTSQSTDMMEMPRDVLEKILKEIILIRQYIRDERHQKTYKEWLLVGYILDKCLFWLYLFFLVIFIFSILICWSKHTLI</sequence>
<feature type="transmembrane region" description="Helical" evidence="2">
    <location>
        <begin position="101"/>
        <end position="119"/>
    </location>
</feature>
<organism evidence="3 4">
    <name type="scientific">Engystomops pustulosus</name>
    <name type="common">Tungara frog</name>
    <name type="synonym">Physalaemus pustulosus</name>
    <dbReference type="NCBI Taxonomy" id="76066"/>
    <lineage>
        <taxon>Eukaryota</taxon>
        <taxon>Metazoa</taxon>
        <taxon>Chordata</taxon>
        <taxon>Craniata</taxon>
        <taxon>Vertebrata</taxon>
        <taxon>Euteleostomi</taxon>
        <taxon>Amphibia</taxon>
        <taxon>Batrachia</taxon>
        <taxon>Anura</taxon>
        <taxon>Neobatrachia</taxon>
        <taxon>Hyloidea</taxon>
        <taxon>Leptodactylidae</taxon>
        <taxon>Leiuperinae</taxon>
        <taxon>Engystomops</taxon>
    </lineage>
</organism>
<dbReference type="InterPro" id="IPR036719">
    <property type="entry name" value="Neuro-gated_channel_TM_sf"/>
</dbReference>